<feature type="compositionally biased region" description="Basic and acidic residues" evidence="8">
    <location>
        <begin position="610"/>
        <end position="620"/>
    </location>
</feature>
<dbReference type="FunCoup" id="A0A4S2N863">
    <property type="interactions" value="45"/>
</dbReference>
<keyword evidence="5" id="KW-0539">Nucleus</keyword>
<proteinExistence type="inferred from homology"/>
<dbReference type="GO" id="GO:0031298">
    <property type="term" value="C:replication fork protection complex"/>
    <property type="evidence" value="ECO:0007669"/>
    <property type="project" value="TreeGrafter"/>
</dbReference>
<dbReference type="Proteomes" id="UP000298138">
    <property type="component" value="Unassembled WGS sequence"/>
</dbReference>
<sequence>MPRKASPGPPDPIDPQHQDVVDPHMRAHIYSLCTALGGPSITDPSKYELGDEALPVLKDIRQWLRLYDRTLNRFDVARCLSEAELVQKDLLEIIGGWREDEPVERRGKWRVILACIELMAPLTWPLDKQSEQMTLNHHRHIPVLEHAQRRYKKAILQHPTRRILRNIIRTTLPCIAVSSQDRDERDDAIINLALHLLRNIVQIEHRSPSEFDTGEEINRSATIAAFADQNVLDFLLMLASGVGDEFRNGQDVVLMGILFHLVKGVEPEVLFRGEKEEREKMGRDLTRILRMEDEMKRANSKAATRHNRFGTTVWLEREDGTRSFVSGQDALLAKTAGLENIDKSKKFKKRVAPDIKGVRKWTDIGTRITLELKARDILRDFVEKFIDAGFNPLMHSLRRAIEHDNDNIDEEALKQFFYIIGWLLRAERVRRQAATKNRAKGAPVEESELFTGIASVLNQEFLVLLQMRMKEFFDNKMWQALQASMQCITQVMYTIQDMGMSRIQEDQDIAENLQMRLFYDEPMLTIMVDILKSYSRQPMAWLDNCTEMVHVHLRLLERFVQQHEHVYIRTKRRKRKKAVKPTNPGDGAQNADTPATAAETDNNDANADDNDGHSSGEENSRQITQDRAFDFDRFESKYMNPTCINTYIAFLKMYQELNTDQLMRIIKFLHRVTEKKKMDILLTRIDIVNLLYNMMQGPERLPKSHGAYKAMDEFVRHFFRKMFKKLQKTPALYVELLFTKLPGSLHYLQNGEPAPIIPKRIREAAALEVKPGLSRDEQIGIVVAALLNSDRISYLTWLKTVFQQAYDERRSFEDETNARHALELSERAQLVEENPDEAAALPPIPEHPVLDPPAFVLSTEHEDIKTALYKDGQLRLLLTLLGAQKRDINAAKLSQWIIPETTPPVTILSNLRTLQTHIDAPPEFDDGVTPESLLRRKPTSSTAAKRKLKSPDGGALMSSDSEPNDSDNDFLLGDDPRQRIPTRPSSDPNHKPKKKRPSRSRRNDDKTEEEKKEQRRLRRLKEKEKRSKIKSAMWIEEEDEADDDEGFWEREEEMRRRNRERFRESVRMREWAVEKAVAERGEGMGESGESDEEDEEKSEDEVMRDGGSDDEEKDAGGDSDVEMLDAPPPVVEQRVNKKRPAEVVDDDDDDDDDDVVVASKGRPRKRAVVDSDDEE</sequence>
<evidence type="ECO:0000313" key="10">
    <source>
        <dbReference type="EMBL" id="TGZ85374.1"/>
    </source>
</evidence>
<feature type="compositionally biased region" description="Basic residues" evidence="8">
    <location>
        <begin position="991"/>
        <end position="1000"/>
    </location>
</feature>
<comment type="subcellular location">
    <subcellularLocation>
        <location evidence="1">Nucleus</location>
    </subcellularLocation>
</comment>
<dbReference type="AlphaFoldDB" id="A0A4S2N863"/>
<evidence type="ECO:0000256" key="5">
    <source>
        <dbReference type="ARBA" id="ARBA00023242"/>
    </source>
</evidence>
<feature type="compositionally biased region" description="Low complexity" evidence="8">
    <location>
        <begin position="590"/>
        <end position="605"/>
    </location>
</feature>
<feature type="compositionally biased region" description="Basic and acidic residues" evidence="8">
    <location>
        <begin position="1001"/>
        <end position="1013"/>
    </location>
</feature>
<dbReference type="GO" id="GO:0051321">
    <property type="term" value="P:meiotic cell cycle"/>
    <property type="evidence" value="ECO:0007669"/>
    <property type="project" value="UniProtKB-KW"/>
</dbReference>
<dbReference type="GO" id="GO:0003677">
    <property type="term" value="F:DNA binding"/>
    <property type="evidence" value="ECO:0007669"/>
    <property type="project" value="TreeGrafter"/>
</dbReference>
<accession>A0A4S2N863</accession>
<feature type="compositionally biased region" description="Basic residues" evidence="8">
    <location>
        <begin position="570"/>
        <end position="579"/>
    </location>
</feature>
<evidence type="ECO:0000313" key="11">
    <source>
        <dbReference type="Proteomes" id="UP000298138"/>
    </source>
</evidence>
<protein>
    <recommendedName>
        <fullName evidence="3">Topoisomerase 1-associated factor 1</fullName>
    </recommendedName>
</protein>
<dbReference type="GO" id="GO:0006281">
    <property type="term" value="P:DNA repair"/>
    <property type="evidence" value="ECO:0007669"/>
    <property type="project" value="TreeGrafter"/>
</dbReference>
<dbReference type="STRING" id="341454.A0A4S2N863"/>
<dbReference type="InterPro" id="IPR044998">
    <property type="entry name" value="Timeless"/>
</dbReference>
<evidence type="ECO:0000256" key="1">
    <source>
        <dbReference type="ARBA" id="ARBA00004123"/>
    </source>
</evidence>
<evidence type="ECO:0000256" key="8">
    <source>
        <dbReference type="SAM" id="MobiDB-lite"/>
    </source>
</evidence>
<dbReference type="PANTHER" id="PTHR22940">
    <property type="entry name" value="TIMEOUT/TIMELESS-2"/>
    <property type="match status" value="1"/>
</dbReference>
<feature type="region of interest" description="Disordered" evidence="8">
    <location>
        <begin position="570"/>
        <end position="622"/>
    </location>
</feature>
<keyword evidence="11" id="KW-1185">Reference proteome</keyword>
<evidence type="ECO:0000256" key="6">
    <source>
        <dbReference type="ARBA" id="ARBA00023254"/>
    </source>
</evidence>
<evidence type="ECO:0000256" key="4">
    <source>
        <dbReference type="ARBA" id="ARBA00022880"/>
    </source>
</evidence>
<dbReference type="EMBL" id="ML220112">
    <property type="protein sequence ID" value="TGZ85374.1"/>
    <property type="molecule type" value="Genomic_DNA"/>
</dbReference>
<evidence type="ECO:0000256" key="7">
    <source>
        <dbReference type="ARBA" id="ARBA00023306"/>
    </source>
</evidence>
<comment type="similarity">
    <text evidence="2">Belongs to the timeless family.</text>
</comment>
<dbReference type="PANTHER" id="PTHR22940:SF4">
    <property type="entry name" value="PROTEIN TIMELESS HOMOLOG"/>
    <property type="match status" value="1"/>
</dbReference>
<keyword evidence="7" id="KW-0131">Cell cycle</keyword>
<dbReference type="GO" id="GO:0000076">
    <property type="term" value="P:DNA replication checkpoint signaling"/>
    <property type="evidence" value="ECO:0007669"/>
    <property type="project" value="TreeGrafter"/>
</dbReference>
<feature type="compositionally biased region" description="Basic and acidic residues" evidence="8">
    <location>
        <begin position="1047"/>
        <end position="1083"/>
    </location>
</feature>
<dbReference type="Pfam" id="PF04821">
    <property type="entry name" value="TIMELESS"/>
    <property type="match status" value="1"/>
</dbReference>
<organism evidence="10 11">
    <name type="scientific">Ascodesmis nigricans</name>
    <dbReference type="NCBI Taxonomy" id="341454"/>
    <lineage>
        <taxon>Eukaryota</taxon>
        <taxon>Fungi</taxon>
        <taxon>Dikarya</taxon>
        <taxon>Ascomycota</taxon>
        <taxon>Pezizomycotina</taxon>
        <taxon>Pezizomycetes</taxon>
        <taxon>Pezizales</taxon>
        <taxon>Ascodesmidaceae</taxon>
        <taxon>Ascodesmis</taxon>
    </lineage>
</organism>
<feature type="domain" description="Timeless N-terminal" evidence="9">
    <location>
        <begin position="46"/>
        <end position="314"/>
    </location>
</feature>
<dbReference type="InParanoid" id="A0A4S2N863"/>
<feature type="compositionally biased region" description="Acidic residues" evidence="8">
    <location>
        <begin position="1088"/>
        <end position="1099"/>
    </location>
</feature>
<evidence type="ECO:0000259" key="9">
    <source>
        <dbReference type="Pfam" id="PF04821"/>
    </source>
</evidence>
<feature type="region of interest" description="Disordered" evidence="8">
    <location>
        <begin position="920"/>
        <end position="1175"/>
    </location>
</feature>
<keyword evidence="6" id="KW-0469">Meiosis</keyword>
<reference evidence="10 11" key="1">
    <citation type="submission" date="2019-04" db="EMBL/GenBank/DDBJ databases">
        <title>Comparative genomics and transcriptomics to analyze fruiting body development in filamentous ascomycetes.</title>
        <authorList>
            <consortium name="DOE Joint Genome Institute"/>
            <person name="Lutkenhaus R."/>
            <person name="Traeger S."/>
            <person name="Breuer J."/>
            <person name="Kuo A."/>
            <person name="Lipzen A."/>
            <person name="Pangilinan J."/>
            <person name="Dilworth D."/>
            <person name="Sandor L."/>
            <person name="Poggeler S."/>
            <person name="Barry K."/>
            <person name="Grigoriev I.V."/>
            <person name="Nowrousian M."/>
        </authorList>
    </citation>
    <scope>NUCLEOTIDE SEQUENCE [LARGE SCALE GENOMIC DNA]</scope>
    <source>
        <strain evidence="10 11">CBS 389.68</strain>
    </source>
</reference>
<feature type="compositionally biased region" description="Acidic residues" evidence="8">
    <location>
        <begin position="1035"/>
        <end position="1046"/>
    </location>
</feature>
<dbReference type="OrthoDB" id="310853at2759"/>
<keyword evidence="4" id="KW-0236">DNA replication inhibitor</keyword>
<feature type="compositionally biased region" description="Acidic residues" evidence="8">
    <location>
        <begin position="1143"/>
        <end position="1155"/>
    </location>
</feature>
<feature type="compositionally biased region" description="Acidic residues" evidence="8">
    <location>
        <begin position="1108"/>
        <end position="1123"/>
    </location>
</feature>
<name>A0A4S2N863_9PEZI</name>
<dbReference type="GO" id="GO:0043111">
    <property type="term" value="P:replication fork arrest"/>
    <property type="evidence" value="ECO:0007669"/>
    <property type="project" value="TreeGrafter"/>
</dbReference>
<gene>
    <name evidence="10" type="ORF">EX30DRAFT_314396</name>
</gene>
<dbReference type="InterPro" id="IPR006906">
    <property type="entry name" value="Timeless_N"/>
</dbReference>
<evidence type="ECO:0000256" key="2">
    <source>
        <dbReference type="ARBA" id="ARBA00008174"/>
    </source>
</evidence>
<evidence type="ECO:0000256" key="3">
    <source>
        <dbReference type="ARBA" id="ARBA00021529"/>
    </source>
</evidence>